<keyword evidence="3" id="KW-0597">Phosphoprotein</keyword>
<evidence type="ECO:0000259" key="4">
    <source>
        <dbReference type="PROSITE" id="PS50110"/>
    </source>
</evidence>
<keyword evidence="1" id="KW-0285">Flavoprotein</keyword>
<dbReference type="PANTHER" id="PTHR48105">
    <property type="entry name" value="THIOREDOXIN REDUCTASE 1-RELATED-RELATED"/>
    <property type="match status" value="1"/>
</dbReference>
<dbReference type="PRINTS" id="PR00368">
    <property type="entry name" value="FADPNR"/>
</dbReference>
<dbReference type="InterPro" id="IPR036188">
    <property type="entry name" value="FAD/NAD-bd_sf"/>
</dbReference>
<proteinExistence type="predicted"/>
<organism evidence="5 6">
    <name type="scientific">Candidatus Sulfuritelmatomonas gaucii</name>
    <dbReference type="NCBI Taxonomy" id="2043161"/>
    <lineage>
        <taxon>Bacteria</taxon>
        <taxon>Pseudomonadati</taxon>
        <taxon>Acidobacteriota</taxon>
        <taxon>Terriglobia</taxon>
        <taxon>Terriglobales</taxon>
        <taxon>Acidobacteriaceae</taxon>
        <taxon>Candidatus Sulfuritelmatomonas</taxon>
    </lineage>
</organism>
<dbReference type="SUPFAM" id="SSF52172">
    <property type="entry name" value="CheY-like"/>
    <property type="match status" value="1"/>
</dbReference>
<feature type="domain" description="Response regulatory" evidence="4">
    <location>
        <begin position="48"/>
        <end position="171"/>
    </location>
</feature>
<evidence type="ECO:0000313" key="5">
    <source>
        <dbReference type="EMBL" id="SPE25257.1"/>
    </source>
</evidence>
<dbReference type="PROSITE" id="PS50110">
    <property type="entry name" value="RESPONSE_REGULATORY"/>
    <property type="match status" value="1"/>
</dbReference>
<reference evidence="6" key="1">
    <citation type="submission" date="2018-02" db="EMBL/GenBank/DDBJ databases">
        <authorList>
            <person name="Hausmann B."/>
        </authorList>
    </citation>
    <scope>NUCLEOTIDE SEQUENCE [LARGE SCALE GENOMIC DNA]</scope>
    <source>
        <strain evidence="6">Peat soil MAG SbA5</strain>
    </source>
</reference>
<feature type="modified residue" description="4-aspartylphosphate" evidence="3">
    <location>
        <position position="105"/>
    </location>
</feature>
<dbReference type="Pfam" id="PF07992">
    <property type="entry name" value="Pyr_redox_2"/>
    <property type="match status" value="1"/>
</dbReference>
<evidence type="ECO:0000256" key="2">
    <source>
        <dbReference type="ARBA" id="ARBA00023002"/>
    </source>
</evidence>
<dbReference type="PRINTS" id="PR00469">
    <property type="entry name" value="PNDRDTASEII"/>
</dbReference>
<dbReference type="InterPro" id="IPR011006">
    <property type="entry name" value="CheY-like_superfamily"/>
</dbReference>
<dbReference type="Gene3D" id="3.40.50.2300">
    <property type="match status" value="1"/>
</dbReference>
<sequence>MLDRGGFPPKPRFRVDARRASSDFGRARAGSFFQVRQRLYTFTMARPILLAVDDDVSVLEAVVQDLRREYGSTYRVMRAASGQAALDMLAQLKTRDEPVALIISDQRMPGMSGVEMLERARPIYPEARRMLLTAYADTEAAIRAINSARIHYYLNKPWDPPEEKLYPVVTDLLEDWQAGYRPPFEGLRVVGHRWSLNDHRVRDFLSRNHVPYRWLDIAAGPEALKLLEDHKLDPGRLPVVIFADGTALVDPELEVLAGQVGLRVQAAQDFYDLVVVGAGPAGLAAAVYGASEGLRTVVIEPEAPGGQAGSSSRIENYLGFPSGVTGADLGRRAHAQASRFGAEFVTQRATGMRIDGQYRFVCLGDGREVSSHCVVLSPGVQYRKLDIPGAERLTGRGIYYGAALVEALACKGEEVYMVGGANSAGQAALHFARFATKVTMLVRGDGLSVTMSKYLIDEISRTSNIVVEARTQVLEAVGDDHLTALRLRGPSGETEVQASSLFVFIGAAPVTTWLPPCILRDDKGFLLAGPDMRKDGKTPEVWQEKREPFLLESSVPGVFVAGDVRSGSVKRVASAVGEGSIAVQFVHQYLAGF</sequence>
<dbReference type="GO" id="GO:0000160">
    <property type="term" value="P:phosphorelay signal transduction system"/>
    <property type="evidence" value="ECO:0007669"/>
    <property type="project" value="InterPro"/>
</dbReference>
<dbReference type="Pfam" id="PF00072">
    <property type="entry name" value="Response_reg"/>
    <property type="match status" value="1"/>
</dbReference>
<dbReference type="Proteomes" id="UP000239735">
    <property type="component" value="Unassembled WGS sequence"/>
</dbReference>
<evidence type="ECO:0000256" key="3">
    <source>
        <dbReference type="PROSITE-ProRule" id="PRU00169"/>
    </source>
</evidence>
<name>A0A2N9LPU5_9BACT</name>
<keyword evidence="2" id="KW-0560">Oxidoreductase</keyword>
<dbReference type="InterPro" id="IPR023753">
    <property type="entry name" value="FAD/NAD-binding_dom"/>
</dbReference>
<dbReference type="SMART" id="SM00448">
    <property type="entry name" value="REC"/>
    <property type="match status" value="1"/>
</dbReference>
<dbReference type="Gene3D" id="3.40.30.10">
    <property type="entry name" value="Glutaredoxin"/>
    <property type="match status" value="1"/>
</dbReference>
<dbReference type="EMBL" id="OKRB01000107">
    <property type="protein sequence ID" value="SPE25257.1"/>
    <property type="molecule type" value="Genomic_DNA"/>
</dbReference>
<dbReference type="InterPro" id="IPR001789">
    <property type="entry name" value="Sig_transdc_resp-reg_receiver"/>
</dbReference>
<dbReference type="AlphaFoldDB" id="A0A2N9LPU5"/>
<protein>
    <submittedName>
        <fullName evidence="5">Pyridine nucleotide-disulphide oxidoreductase</fullName>
    </submittedName>
</protein>
<dbReference type="GO" id="GO:0016491">
    <property type="term" value="F:oxidoreductase activity"/>
    <property type="evidence" value="ECO:0007669"/>
    <property type="project" value="UniProtKB-KW"/>
</dbReference>
<evidence type="ECO:0000256" key="1">
    <source>
        <dbReference type="ARBA" id="ARBA00022630"/>
    </source>
</evidence>
<dbReference type="InterPro" id="IPR050097">
    <property type="entry name" value="Ferredoxin-NADP_redctase_2"/>
</dbReference>
<dbReference type="Gene3D" id="3.50.50.60">
    <property type="entry name" value="FAD/NAD(P)-binding domain"/>
    <property type="match status" value="2"/>
</dbReference>
<gene>
    <name evidence="5" type="ORF">SBA5_490034</name>
</gene>
<dbReference type="SUPFAM" id="SSF51905">
    <property type="entry name" value="FAD/NAD(P)-binding domain"/>
    <property type="match status" value="1"/>
</dbReference>
<accession>A0A2N9LPU5</accession>
<evidence type="ECO:0000313" key="6">
    <source>
        <dbReference type="Proteomes" id="UP000239735"/>
    </source>
</evidence>